<keyword evidence="3" id="KW-0812">Transmembrane</keyword>
<feature type="transmembrane region" description="Helical" evidence="3">
    <location>
        <begin position="83"/>
        <end position="111"/>
    </location>
</feature>
<feature type="region of interest" description="Disordered" evidence="2">
    <location>
        <begin position="286"/>
        <end position="307"/>
    </location>
</feature>
<feature type="compositionally biased region" description="Acidic residues" evidence="2">
    <location>
        <begin position="290"/>
        <end position="300"/>
    </location>
</feature>
<dbReference type="PANTHER" id="PTHR47976">
    <property type="entry name" value="G-TYPE LECTIN S-RECEPTOR-LIKE SERINE/THREONINE-PROTEIN KINASE SD2-5"/>
    <property type="match status" value="1"/>
</dbReference>
<comment type="caution">
    <text evidence="4">The sequence shown here is derived from an EMBL/GenBank/DDBJ whole genome shotgun (WGS) entry which is preliminary data.</text>
</comment>
<evidence type="ECO:0000313" key="5">
    <source>
        <dbReference type="Proteomes" id="UP000224567"/>
    </source>
</evidence>
<evidence type="ECO:0000256" key="2">
    <source>
        <dbReference type="SAM" id="MobiDB-lite"/>
    </source>
</evidence>
<name>A0A2G2WET3_CAPBA</name>
<proteinExistence type="predicted"/>
<protein>
    <recommendedName>
        <fullName evidence="6">Apple domain-containing protein</fullName>
    </recommendedName>
</protein>
<gene>
    <name evidence="4" type="ORF">CQW23_17655</name>
</gene>
<evidence type="ECO:0008006" key="6">
    <source>
        <dbReference type="Google" id="ProtNLM"/>
    </source>
</evidence>
<feature type="region of interest" description="Disordered" evidence="2">
    <location>
        <begin position="343"/>
        <end position="407"/>
    </location>
</feature>
<keyword evidence="5" id="KW-1185">Reference proteome</keyword>
<keyword evidence="1" id="KW-0732">Signal</keyword>
<dbReference type="Gene3D" id="1.10.510.10">
    <property type="entry name" value="Transferase(Phosphotransferase) domain 1"/>
    <property type="match status" value="1"/>
</dbReference>
<evidence type="ECO:0000256" key="3">
    <source>
        <dbReference type="SAM" id="Phobius"/>
    </source>
</evidence>
<sequence>MSNDSFTADIRNTDMNTCKDVCLRNCFCKAALFRSGLNSFTGDCYLPSEIFSLANNEKDKIRYDSQEFIKIQEPEPVVHIPKIFLSGVILGSIIGSSILGIIIGITVFIFWKKKRNTNEEEEDYLDHVPGISTKFSYDDLKNQRQVMTMMRGILGYLAPEWLSVVITENIDVYSFGIVILKNLSGRRHFEASETETEEERTMLNLFRKKESFNIFCSGNFKMVSWGEIEFDPPPEYIEIKCDKVICDIVSKLKNEDELKEYVSHWVSEPDQAPLELEYVLNISDNKVDEDPSNDDFEDDSDFKKNTSGDSDVNKKYIDIRNSLVSKSRGDEPYYLSDEAPSFKLDDEIGRGDGKDVDGVVQQPATTNIASATRGRGRDKGKDSVSDGSSVPNVSTISSQSEEISAQT</sequence>
<dbReference type="InterPro" id="IPR051343">
    <property type="entry name" value="G-type_lectin_kinases/EP1-like"/>
</dbReference>
<dbReference type="SUPFAM" id="SSF56112">
    <property type="entry name" value="Protein kinase-like (PK-like)"/>
    <property type="match status" value="1"/>
</dbReference>
<dbReference type="AlphaFoldDB" id="A0A2G2WET3"/>
<feature type="compositionally biased region" description="Polar residues" evidence="2">
    <location>
        <begin position="391"/>
        <end position="407"/>
    </location>
</feature>
<feature type="compositionally biased region" description="Basic and acidic residues" evidence="2">
    <location>
        <begin position="343"/>
        <end position="357"/>
    </location>
</feature>
<evidence type="ECO:0000256" key="1">
    <source>
        <dbReference type="ARBA" id="ARBA00022729"/>
    </source>
</evidence>
<dbReference type="EMBL" id="MLFT02000007">
    <property type="protein sequence ID" value="PHT43630.1"/>
    <property type="molecule type" value="Genomic_DNA"/>
</dbReference>
<dbReference type="Proteomes" id="UP000224567">
    <property type="component" value="Unassembled WGS sequence"/>
</dbReference>
<accession>A0A2G2WET3</accession>
<reference evidence="5" key="2">
    <citation type="journal article" date="2017" name="J. Anim. Genet.">
        <title>Multiple reference genome sequences of hot pepper reveal the massive evolution of plant disease resistance genes by retroduplication.</title>
        <authorList>
            <person name="Kim S."/>
            <person name="Park J."/>
            <person name="Yeom S.-I."/>
            <person name="Kim Y.-M."/>
            <person name="Seo E."/>
            <person name="Kim K.-T."/>
            <person name="Kim M.-S."/>
            <person name="Lee J.M."/>
            <person name="Cheong K."/>
            <person name="Shin H.-S."/>
            <person name="Kim S.-B."/>
            <person name="Han K."/>
            <person name="Lee J."/>
            <person name="Park M."/>
            <person name="Lee H.-A."/>
            <person name="Lee H.-Y."/>
            <person name="Lee Y."/>
            <person name="Oh S."/>
            <person name="Lee J.H."/>
            <person name="Choi E."/>
            <person name="Choi E."/>
            <person name="Lee S.E."/>
            <person name="Jeon J."/>
            <person name="Kim H."/>
            <person name="Choi G."/>
            <person name="Song H."/>
            <person name="Lee J."/>
            <person name="Lee S.-C."/>
            <person name="Kwon J.-K."/>
            <person name="Lee H.-Y."/>
            <person name="Koo N."/>
            <person name="Hong Y."/>
            <person name="Kim R.W."/>
            <person name="Kang W.-H."/>
            <person name="Huh J.H."/>
            <person name="Kang B.-C."/>
            <person name="Yang T.-J."/>
            <person name="Lee Y.-H."/>
            <person name="Bennetzen J.L."/>
            <person name="Choi D."/>
        </authorList>
    </citation>
    <scope>NUCLEOTIDE SEQUENCE [LARGE SCALE GENOMIC DNA]</scope>
    <source>
        <strain evidence="5">cv. PBC81</strain>
    </source>
</reference>
<reference evidence="4 5" key="1">
    <citation type="journal article" date="2017" name="Genome Biol.">
        <title>New reference genome sequences of hot pepper reveal the massive evolution of plant disease-resistance genes by retroduplication.</title>
        <authorList>
            <person name="Kim S."/>
            <person name="Park J."/>
            <person name="Yeom S.I."/>
            <person name="Kim Y.M."/>
            <person name="Seo E."/>
            <person name="Kim K.T."/>
            <person name="Kim M.S."/>
            <person name="Lee J.M."/>
            <person name="Cheong K."/>
            <person name="Shin H.S."/>
            <person name="Kim S.B."/>
            <person name="Han K."/>
            <person name="Lee J."/>
            <person name="Park M."/>
            <person name="Lee H.A."/>
            <person name="Lee H.Y."/>
            <person name="Lee Y."/>
            <person name="Oh S."/>
            <person name="Lee J.H."/>
            <person name="Choi E."/>
            <person name="Choi E."/>
            <person name="Lee S.E."/>
            <person name="Jeon J."/>
            <person name="Kim H."/>
            <person name="Choi G."/>
            <person name="Song H."/>
            <person name="Lee J."/>
            <person name="Lee S.C."/>
            <person name="Kwon J.K."/>
            <person name="Lee H.Y."/>
            <person name="Koo N."/>
            <person name="Hong Y."/>
            <person name="Kim R.W."/>
            <person name="Kang W.H."/>
            <person name="Huh J.H."/>
            <person name="Kang B.C."/>
            <person name="Yang T.J."/>
            <person name="Lee Y.H."/>
            <person name="Bennetzen J.L."/>
            <person name="Choi D."/>
        </authorList>
    </citation>
    <scope>NUCLEOTIDE SEQUENCE [LARGE SCALE GENOMIC DNA]</scope>
    <source>
        <strain evidence="5">cv. PBC81</strain>
    </source>
</reference>
<feature type="compositionally biased region" description="Basic and acidic residues" evidence="2">
    <location>
        <begin position="375"/>
        <end position="384"/>
    </location>
</feature>
<dbReference type="InterPro" id="IPR011009">
    <property type="entry name" value="Kinase-like_dom_sf"/>
</dbReference>
<organism evidence="4 5">
    <name type="scientific">Capsicum baccatum</name>
    <name type="common">Peruvian pepper</name>
    <dbReference type="NCBI Taxonomy" id="33114"/>
    <lineage>
        <taxon>Eukaryota</taxon>
        <taxon>Viridiplantae</taxon>
        <taxon>Streptophyta</taxon>
        <taxon>Embryophyta</taxon>
        <taxon>Tracheophyta</taxon>
        <taxon>Spermatophyta</taxon>
        <taxon>Magnoliopsida</taxon>
        <taxon>eudicotyledons</taxon>
        <taxon>Gunneridae</taxon>
        <taxon>Pentapetalae</taxon>
        <taxon>asterids</taxon>
        <taxon>lamiids</taxon>
        <taxon>Solanales</taxon>
        <taxon>Solanaceae</taxon>
        <taxon>Solanoideae</taxon>
        <taxon>Capsiceae</taxon>
        <taxon>Capsicum</taxon>
    </lineage>
</organism>
<keyword evidence="3" id="KW-0472">Membrane</keyword>
<keyword evidence="3" id="KW-1133">Transmembrane helix</keyword>
<evidence type="ECO:0000313" key="4">
    <source>
        <dbReference type="EMBL" id="PHT43630.1"/>
    </source>
</evidence>
<dbReference type="STRING" id="33114.A0A2G2WET3"/>
<dbReference type="PANTHER" id="PTHR47976:SF30">
    <property type="entry name" value="RECEPTOR-LIKE SERINE_THREONINE-PROTEIN KINASE"/>
    <property type="match status" value="1"/>
</dbReference>